<dbReference type="EMBL" id="QLNT01000004">
    <property type="protein sequence ID" value="KAF3074669.1"/>
    <property type="molecule type" value="Genomic_DNA"/>
</dbReference>
<proteinExistence type="predicted"/>
<gene>
    <name evidence="1" type="ORF">CFAM422_002775</name>
</gene>
<evidence type="ECO:0000313" key="1">
    <source>
        <dbReference type="EMBL" id="KAF3074669.1"/>
    </source>
</evidence>
<sequence>MQAHNREWFKKWTAAEPVPLCVQWLVLVESRESLVLHGIVSDRIEERVVSCCIVSYCIVCEVRAGNHSGGIEASRAAIRWAS</sequence>
<name>A0A9P5CGM1_9HYPO</name>
<comment type="caution">
    <text evidence="1">The sequence shown here is derived from an EMBL/GenBank/DDBJ whole genome shotgun (WGS) entry which is preliminary data.</text>
</comment>
<accession>A0A9P5CGM1</accession>
<evidence type="ECO:0000313" key="2">
    <source>
        <dbReference type="Proteomes" id="UP000801864"/>
    </source>
</evidence>
<reference evidence="1 2" key="1">
    <citation type="submission" date="2018-06" db="EMBL/GenBank/DDBJ databases">
        <title>Genome analysis of cellulolytic fungus Trichoderma lentiforme CFAM-422.</title>
        <authorList>
            <person name="Steindorff A.S."/>
            <person name="Formighieri E.F."/>
            <person name="Midorikawa G.E.O."/>
            <person name="Tamietti M.S."/>
            <person name="Ramos E.Z."/>
            <person name="Silva A.S."/>
            <person name="Bon E.P.S."/>
            <person name="Mendes T.D."/>
            <person name="Damaso M.C.T."/>
            <person name="Favaro L.C.L."/>
        </authorList>
    </citation>
    <scope>NUCLEOTIDE SEQUENCE [LARGE SCALE GENOMIC DNA]</scope>
    <source>
        <strain evidence="1 2">CFAM-422</strain>
    </source>
</reference>
<organism evidence="1 2">
    <name type="scientific">Trichoderma lentiforme</name>
    <dbReference type="NCBI Taxonomy" id="1567552"/>
    <lineage>
        <taxon>Eukaryota</taxon>
        <taxon>Fungi</taxon>
        <taxon>Dikarya</taxon>
        <taxon>Ascomycota</taxon>
        <taxon>Pezizomycotina</taxon>
        <taxon>Sordariomycetes</taxon>
        <taxon>Hypocreomycetidae</taxon>
        <taxon>Hypocreales</taxon>
        <taxon>Hypocreaceae</taxon>
        <taxon>Trichoderma</taxon>
    </lineage>
</organism>
<protein>
    <submittedName>
        <fullName evidence="1">Uncharacterized protein</fullName>
    </submittedName>
</protein>
<dbReference type="Proteomes" id="UP000801864">
    <property type="component" value="Unassembled WGS sequence"/>
</dbReference>
<keyword evidence="2" id="KW-1185">Reference proteome</keyword>
<dbReference type="AlphaFoldDB" id="A0A9P5CGM1"/>